<dbReference type="SUPFAM" id="SSF53448">
    <property type="entry name" value="Nucleotide-diphospho-sugar transferases"/>
    <property type="match status" value="1"/>
</dbReference>
<evidence type="ECO:0000259" key="1">
    <source>
        <dbReference type="Pfam" id="PF12804"/>
    </source>
</evidence>
<feature type="domain" description="MobA-like NTP transferase" evidence="1">
    <location>
        <begin position="6"/>
        <end position="172"/>
    </location>
</feature>
<comment type="caution">
    <text evidence="2">The sequence shown here is derived from an EMBL/GenBank/DDBJ whole genome shotgun (WGS) entry which is preliminary data.</text>
</comment>
<dbReference type="PANTHER" id="PTHR43777">
    <property type="entry name" value="MOLYBDENUM COFACTOR CYTIDYLYLTRANSFERASE"/>
    <property type="match status" value="1"/>
</dbReference>
<keyword evidence="3" id="KW-1185">Reference proteome</keyword>
<sequence>MGKITGIYLAAGHSRRMGVNKLALPLKHSNVGSLGLDNALNTRLDDMIVVVKKEDCLDWINPVVKEKTKRGRWMLVRCGAENQGQAESLKTGVRQAIKLQSDAIVIMLADQPFVTAEMIENLMSRYERFNPLYVASRFQGIIQPPVLFSSSVFPALLKLKGDQGARSLFEDYQISPGSFIDYKDERLLFDVDDMKDYKKAKKYSTS</sequence>
<dbReference type="Pfam" id="PF12804">
    <property type="entry name" value="NTP_transf_3"/>
    <property type="match status" value="1"/>
</dbReference>
<evidence type="ECO:0000313" key="3">
    <source>
        <dbReference type="Proteomes" id="UP001172721"/>
    </source>
</evidence>
<keyword evidence="2" id="KW-0808">Transferase</keyword>
<dbReference type="Proteomes" id="UP001172721">
    <property type="component" value="Unassembled WGS sequence"/>
</dbReference>
<dbReference type="GO" id="GO:0016740">
    <property type="term" value="F:transferase activity"/>
    <property type="evidence" value="ECO:0007669"/>
    <property type="project" value="UniProtKB-KW"/>
</dbReference>
<gene>
    <name evidence="2" type="ORF">QYB97_00235</name>
</gene>
<name>A0ABT8HQ29_9BACL</name>
<dbReference type="Gene3D" id="3.90.550.10">
    <property type="entry name" value="Spore Coat Polysaccharide Biosynthesis Protein SpsA, Chain A"/>
    <property type="match status" value="1"/>
</dbReference>
<reference evidence="2" key="1">
    <citation type="submission" date="2023-07" db="EMBL/GenBank/DDBJ databases">
        <title>Fictibacillus sp. isolated from freshwater pond.</title>
        <authorList>
            <person name="Kirdat K."/>
            <person name="Bhat A."/>
            <person name="Mourya A."/>
            <person name="Yadav A."/>
        </authorList>
    </citation>
    <scope>NUCLEOTIDE SEQUENCE</scope>
    <source>
        <strain evidence="2">NE201</strain>
    </source>
</reference>
<dbReference type="CDD" id="cd04182">
    <property type="entry name" value="GT_2_like_f"/>
    <property type="match status" value="1"/>
</dbReference>
<dbReference type="RefSeq" id="WP_301163951.1">
    <property type="nucleotide sequence ID" value="NZ_JAUHTR010000001.1"/>
</dbReference>
<protein>
    <submittedName>
        <fullName evidence="2">NTP transferase domain-containing protein</fullName>
    </submittedName>
</protein>
<evidence type="ECO:0000313" key="2">
    <source>
        <dbReference type="EMBL" id="MDN4522878.1"/>
    </source>
</evidence>
<accession>A0ABT8HQ29</accession>
<organism evidence="2 3">
    <name type="scientific">Fictibacillus fluitans</name>
    <dbReference type="NCBI Taxonomy" id="3058422"/>
    <lineage>
        <taxon>Bacteria</taxon>
        <taxon>Bacillati</taxon>
        <taxon>Bacillota</taxon>
        <taxon>Bacilli</taxon>
        <taxon>Bacillales</taxon>
        <taxon>Fictibacillaceae</taxon>
        <taxon>Fictibacillus</taxon>
    </lineage>
</organism>
<dbReference type="InterPro" id="IPR025877">
    <property type="entry name" value="MobA-like_NTP_Trfase"/>
</dbReference>
<proteinExistence type="predicted"/>
<dbReference type="PANTHER" id="PTHR43777:SF1">
    <property type="entry name" value="MOLYBDENUM COFACTOR CYTIDYLYLTRANSFERASE"/>
    <property type="match status" value="1"/>
</dbReference>
<dbReference type="EMBL" id="JAUHTR010000001">
    <property type="protein sequence ID" value="MDN4522878.1"/>
    <property type="molecule type" value="Genomic_DNA"/>
</dbReference>
<dbReference type="InterPro" id="IPR029044">
    <property type="entry name" value="Nucleotide-diphossugar_trans"/>
</dbReference>